<gene>
    <name evidence="2" type="ORF">SAMN05216275_11353</name>
</gene>
<keyword evidence="3" id="KW-1185">Reference proteome</keyword>
<protein>
    <submittedName>
        <fullName evidence="2">Uncharacterized protein</fullName>
    </submittedName>
</protein>
<dbReference type="RefSeq" id="WP_093888538.1">
    <property type="nucleotide sequence ID" value="NZ_FOQY01000013.1"/>
</dbReference>
<dbReference type="AlphaFoldDB" id="A0A1I3UPU4"/>
<accession>A0A1I3UPU4</accession>
<proteinExistence type="predicted"/>
<reference evidence="3" key="1">
    <citation type="submission" date="2016-10" db="EMBL/GenBank/DDBJ databases">
        <authorList>
            <person name="Varghese N."/>
            <person name="Submissions S."/>
        </authorList>
    </citation>
    <scope>NUCLEOTIDE SEQUENCE [LARGE SCALE GENOMIC DNA]</scope>
    <source>
        <strain evidence="3">CGMCC 4.2126</strain>
    </source>
</reference>
<evidence type="ECO:0000256" key="1">
    <source>
        <dbReference type="SAM" id="MobiDB-lite"/>
    </source>
</evidence>
<dbReference type="InterPro" id="IPR046212">
    <property type="entry name" value="DUF6245"/>
</dbReference>
<feature type="region of interest" description="Disordered" evidence="1">
    <location>
        <begin position="1"/>
        <end position="25"/>
    </location>
</feature>
<dbReference type="GeneID" id="96299782"/>
<evidence type="ECO:0000313" key="2">
    <source>
        <dbReference type="EMBL" id="SFJ85364.1"/>
    </source>
</evidence>
<name>A0A1I3UPU4_9ACTN</name>
<dbReference type="Proteomes" id="UP000199111">
    <property type="component" value="Unassembled WGS sequence"/>
</dbReference>
<dbReference type="EMBL" id="FOQY01000013">
    <property type="protein sequence ID" value="SFJ85364.1"/>
    <property type="molecule type" value="Genomic_DNA"/>
</dbReference>
<evidence type="ECO:0000313" key="3">
    <source>
        <dbReference type="Proteomes" id="UP000199111"/>
    </source>
</evidence>
<organism evidence="2 3">
    <name type="scientific">Streptosporangium canum</name>
    <dbReference type="NCBI Taxonomy" id="324952"/>
    <lineage>
        <taxon>Bacteria</taxon>
        <taxon>Bacillati</taxon>
        <taxon>Actinomycetota</taxon>
        <taxon>Actinomycetes</taxon>
        <taxon>Streptosporangiales</taxon>
        <taxon>Streptosporangiaceae</taxon>
        <taxon>Streptosporangium</taxon>
    </lineage>
</organism>
<dbReference type="Pfam" id="PF19758">
    <property type="entry name" value="DUF6245"/>
    <property type="match status" value="1"/>
</dbReference>
<sequence length="92" mass="9604">MAALGLYDGTNSPEEHAEEATRLGGPEPYRMRLANALLGAVQVEAMLAESSAAGPEDLAAAHHQQLATAGVADDVDILLEMLTGLSVFLDKD</sequence>